<feature type="chain" id="PRO_5046621495" evidence="2">
    <location>
        <begin position="18"/>
        <end position="213"/>
    </location>
</feature>
<feature type="compositionally biased region" description="Low complexity" evidence="1">
    <location>
        <begin position="114"/>
        <end position="127"/>
    </location>
</feature>
<accession>A0ABR1YVM9</accession>
<protein>
    <submittedName>
        <fullName evidence="3">Uncharacterized protein</fullName>
    </submittedName>
</protein>
<reference evidence="3 4" key="1">
    <citation type="submission" date="2024-04" db="EMBL/GenBank/DDBJ databases">
        <title>Phyllosticta paracitricarpa is synonymous to the EU quarantine fungus P. citricarpa based on phylogenomic analyses.</title>
        <authorList>
            <consortium name="Lawrence Berkeley National Laboratory"/>
            <person name="Van Ingen-Buijs V.A."/>
            <person name="Van Westerhoven A.C."/>
            <person name="Haridas S."/>
            <person name="Skiadas P."/>
            <person name="Martin F."/>
            <person name="Groenewald J.Z."/>
            <person name="Crous P.W."/>
            <person name="Seidl M.F."/>
        </authorList>
    </citation>
    <scope>NUCLEOTIDE SEQUENCE [LARGE SCALE GENOMIC DNA]</scope>
    <source>
        <strain evidence="3 4">CBS 123374</strain>
    </source>
</reference>
<feature type="signal peptide" evidence="2">
    <location>
        <begin position="1"/>
        <end position="17"/>
    </location>
</feature>
<feature type="region of interest" description="Disordered" evidence="1">
    <location>
        <begin position="26"/>
        <end position="50"/>
    </location>
</feature>
<feature type="compositionally biased region" description="Pro residues" evidence="1">
    <location>
        <begin position="31"/>
        <end position="49"/>
    </location>
</feature>
<evidence type="ECO:0000256" key="2">
    <source>
        <dbReference type="SAM" id="SignalP"/>
    </source>
</evidence>
<proteinExistence type="predicted"/>
<sequence length="213" mass="21551">MQLRLIALLAFASEALAAAMENMPAMKDNPPAAPPPPPAPPATTPPPPNQGEILRILLTALPPSLLNIALTNQPEVSSIIASEFNAGVTEPWFKSLPTPVQSYLVGQGKSGAAAVPTTPTPGGAPFTNVTTPSGTMATTPMIMSPTNTSMTMPMTSTFTASETGTTSLENRPETTPAANQTTSTAGAMPLPLPTAAIGAGFAGAIGIMGMMGL</sequence>
<gene>
    <name evidence="3" type="ORF">HDK90DRAFT_177733</name>
</gene>
<dbReference type="EMBL" id="JBBWRZ010000003">
    <property type="protein sequence ID" value="KAK8240249.1"/>
    <property type="molecule type" value="Genomic_DNA"/>
</dbReference>
<feature type="compositionally biased region" description="Polar residues" evidence="1">
    <location>
        <begin position="128"/>
        <end position="137"/>
    </location>
</feature>
<evidence type="ECO:0000313" key="4">
    <source>
        <dbReference type="Proteomes" id="UP001492380"/>
    </source>
</evidence>
<feature type="region of interest" description="Disordered" evidence="1">
    <location>
        <begin position="161"/>
        <end position="185"/>
    </location>
</feature>
<dbReference type="Proteomes" id="UP001492380">
    <property type="component" value="Unassembled WGS sequence"/>
</dbReference>
<comment type="caution">
    <text evidence="3">The sequence shown here is derived from an EMBL/GenBank/DDBJ whole genome shotgun (WGS) entry which is preliminary data.</text>
</comment>
<feature type="compositionally biased region" description="Polar residues" evidence="1">
    <location>
        <begin position="176"/>
        <end position="185"/>
    </location>
</feature>
<name>A0ABR1YVM9_9PEZI</name>
<keyword evidence="2" id="KW-0732">Signal</keyword>
<evidence type="ECO:0000256" key="1">
    <source>
        <dbReference type="SAM" id="MobiDB-lite"/>
    </source>
</evidence>
<evidence type="ECO:0000313" key="3">
    <source>
        <dbReference type="EMBL" id="KAK8240249.1"/>
    </source>
</evidence>
<keyword evidence="4" id="KW-1185">Reference proteome</keyword>
<organism evidence="3 4">
    <name type="scientific">Phyllosticta capitalensis</name>
    <dbReference type="NCBI Taxonomy" id="121624"/>
    <lineage>
        <taxon>Eukaryota</taxon>
        <taxon>Fungi</taxon>
        <taxon>Dikarya</taxon>
        <taxon>Ascomycota</taxon>
        <taxon>Pezizomycotina</taxon>
        <taxon>Dothideomycetes</taxon>
        <taxon>Dothideomycetes incertae sedis</taxon>
        <taxon>Botryosphaeriales</taxon>
        <taxon>Phyllostictaceae</taxon>
        <taxon>Phyllosticta</taxon>
    </lineage>
</organism>
<feature type="region of interest" description="Disordered" evidence="1">
    <location>
        <begin position="114"/>
        <end position="138"/>
    </location>
</feature>